<dbReference type="InterPro" id="IPR027417">
    <property type="entry name" value="P-loop_NTPase"/>
</dbReference>
<evidence type="ECO:0000256" key="1">
    <source>
        <dbReference type="ARBA" id="ARBA00005417"/>
    </source>
</evidence>
<proteinExistence type="inferred from homology"/>
<name>A0ABS7L7X0_9FIRM</name>
<keyword evidence="2" id="KW-0813">Transport</keyword>
<gene>
    <name evidence="6" type="ORF">FLB61_08905</name>
</gene>
<dbReference type="Pfam" id="PF00005">
    <property type="entry name" value="ABC_tran"/>
    <property type="match status" value="1"/>
</dbReference>
<keyword evidence="7" id="KW-1185">Reference proteome</keyword>
<keyword evidence="3" id="KW-0547">Nucleotide-binding</keyword>
<accession>A0ABS7L7X0</accession>
<dbReference type="GO" id="GO:0005524">
    <property type="term" value="F:ATP binding"/>
    <property type="evidence" value="ECO:0007669"/>
    <property type="project" value="UniProtKB-KW"/>
</dbReference>
<sequence>MSMILEAKEIIRNYSKNGEGAYLDDGDIKVLKGIDLSVEEGEFLGIMGKSGGGKTTLLRVLGLLDRPTSGQILFEDFDTKELWKDELSDIRRRDIGFVFQDFFLMESMTVRENIILPMILDKAKSEDMHRKAEKLAEQFQITHLLEKRPTELSGGEKQRTAICRALINDPKLILADEPTGNLDSQSGKIVLEALKEIHSWGKTIIMVTHDPQLASNCEKVLLLKDGVILKTLKRKDDSKEEGDRFYRTILGEMEQL</sequence>
<evidence type="ECO:0000313" key="6">
    <source>
        <dbReference type="EMBL" id="MBY0759201.1"/>
    </source>
</evidence>
<dbReference type="CDD" id="cd03255">
    <property type="entry name" value="ABC_MJ0796_LolCDE_FtsE"/>
    <property type="match status" value="1"/>
</dbReference>
<dbReference type="InterPro" id="IPR003593">
    <property type="entry name" value="AAA+_ATPase"/>
</dbReference>
<dbReference type="Proteomes" id="UP000779049">
    <property type="component" value="Unassembled WGS sequence"/>
</dbReference>
<evidence type="ECO:0000256" key="4">
    <source>
        <dbReference type="ARBA" id="ARBA00022840"/>
    </source>
</evidence>
<dbReference type="PROSITE" id="PS50893">
    <property type="entry name" value="ABC_TRANSPORTER_2"/>
    <property type="match status" value="1"/>
</dbReference>
<evidence type="ECO:0000259" key="5">
    <source>
        <dbReference type="PROSITE" id="PS50893"/>
    </source>
</evidence>
<comment type="similarity">
    <text evidence="1">Belongs to the ABC transporter superfamily.</text>
</comment>
<keyword evidence="4 6" id="KW-0067">ATP-binding</keyword>
<dbReference type="SUPFAM" id="SSF52540">
    <property type="entry name" value="P-loop containing nucleoside triphosphate hydrolases"/>
    <property type="match status" value="1"/>
</dbReference>
<evidence type="ECO:0000256" key="3">
    <source>
        <dbReference type="ARBA" id="ARBA00022741"/>
    </source>
</evidence>
<dbReference type="PANTHER" id="PTHR42798:SF7">
    <property type="entry name" value="ALPHA-D-RIBOSE 1-METHYLPHOSPHONATE 5-TRIPHOSPHATE SYNTHASE SUBUNIT PHNL"/>
    <property type="match status" value="1"/>
</dbReference>
<comment type="caution">
    <text evidence="6">The sequence shown here is derived from an EMBL/GenBank/DDBJ whole genome shotgun (WGS) entry which is preliminary data.</text>
</comment>
<dbReference type="Gene3D" id="3.40.50.300">
    <property type="entry name" value="P-loop containing nucleotide triphosphate hydrolases"/>
    <property type="match status" value="1"/>
</dbReference>
<dbReference type="EMBL" id="VIRV01000012">
    <property type="protein sequence ID" value="MBY0759201.1"/>
    <property type="molecule type" value="Genomic_DNA"/>
</dbReference>
<protein>
    <submittedName>
        <fullName evidence="6">ABC transporter ATP-binding protein</fullName>
    </submittedName>
</protein>
<dbReference type="PANTHER" id="PTHR42798">
    <property type="entry name" value="LIPOPROTEIN-RELEASING SYSTEM ATP-BINDING PROTEIN LOLD"/>
    <property type="match status" value="1"/>
</dbReference>
<evidence type="ECO:0000313" key="7">
    <source>
        <dbReference type="Proteomes" id="UP000779049"/>
    </source>
</evidence>
<dbReference type="InterPro" id="IPR003439">
    <property type="entry name" value="ABC_transporter-like_ATP-bd"/>
</dbReference>
<dbReference type="SMART" id="SM00382">
    <property type="entry name" value="AAA"/>
    <property type="match status" value="1"/>
</dbReference>
<organism evidence="6 7">
    <name type="scientific">Sellimonas caecigallum</name>
    <dbReference type="NCBI Taxonomy" id="2592333"/>
    <lineage>
        <taxon>Bacteria</taxon>
        <taxon>Bacillati</taxon>
        <taxon>Bacillota</taxon>
        <taxon>Clostridia</taxon>
        <taxon>Lachnospirales</taxon>
        <taxon>Lachnospiraceae</taxon>
        <taxon>Sellimonas</taxon>
    </lineage>
</organism>
<evidence type="ECO:0000256" key="2">
    <source>
        <dbReference type="ARBA" id="ARBA00022448"/>
    </source>
</evidence>
<dbReference type="InterPro" id="IPR017911">
    <property type="entry name" value="MacB-like_ATP-bd"/>
</dbReference>
<reference evidence="6 7" key="1">
    <citation type="journal article" date="2020" name="New Microbes New Infect">
        <title>Sellimonas caecigallum sp. nov., description and genome sequence of a new member of the Sellimonas genus isolated from the cecum of feral chicken.</title>
        <authorList>
            <person name="Wongkuna S."/>
            <person name="Ghimire S."/>
            <person name="Antony L."/>
            <person name="Chankhamhaengdecha S."/>
            <person name="Janvilisri T."/>
            <person name="Scaria J."/>
        </authorList>
    </citation>
    <scope>NUCLEOTIDE SEQUENCE [LARGE SCALE GENOMIC DNA]</scope>
    <source>
        <strain evidence="6 7">SW451</strain>
    </source>
</reference>
<dbReference type="RefSeq" id="WP_221919927.1">
    <property type="nucleotide sequence ID" value="NZ_CP173660.1"/>
</dbReference>
<feature type="domain" description="ABC transporter" evidence="5">
    <location>
        <begin position="5"/>
        <end position="250"/>
    </location>
</feature>